<dbReference type="InterPro" id="IPR006311">
    <property type="entry name" value="TAT_signal"/>
</dbReference>
<evidence type="ECO:0000313" key="1">
    <source>
        <dbReference type="EMBL" id="MDT9000745.1"/>
    </source>
</evidence>
<dbReference type="EMBL" id="JAVXZY010000006">
    <property type="protein sequence ID" value="MDT9000745.1"/>
    <property type="molecule type" value="Genomic_DNA"/>
</dbReference>
<evidence type="ECO:0000313" key="2">
    <source>
        <dbReference type="Proteomes" id="UP001246372"/>
    </source>
</evidence>
<accession>A0ABU3PDU2</accession>
<keyword evidence="2" id="KW-1185">Reference proteome</keyword>
<protein>
    <submittedName>
        <fullName evidence="1">Ferritin-like domain-containing protein</fullName>
    </submittedName>
</protein>
<name>A0ABU3PDU2_9BURK</name>
<organism evidence="1 2">
    <name type="scientific">Roseateles aquae</name>
    <dbReference type="NCBI Taxonomy" id="3077235"/>
    <lineage>
        <taxon>Bacteria</taxon>
        <taxon>Pseudomonadati</taxon>
        <taxon>Pseudomonadota</taxon>
        <taxon>Betaproteobacteria</taxon>
        <taxon>Burkholderiales</taxon>
        <taxon>Sphaerotilaceae</taxon>
        <taxon>Roseateles</taxon>
    </lineage>
</organism>
<dbReference type="PROSITE" id="PS51318">
    <property type="entry name" value="TAT"/>
    <property type="match status" value="1"/>
</dbReference>
<dbReference type="CDD" id="cd00657">
    <property type="entry name" value="Ferritin_like"/>
    <property type="match status" value="1"/>
</dbReference>
<gene>
    <name evidence="1" type="ORF">RQP53_15825</name>
</gene>
<dbReference type="SUPFAM" id="SSF47240">
    <property type="entry name" value="Ferritin-like"/>
    <property type="match status" value="1"/>
</dbReference>
<dbReference type="Pfam" id="PF13668">
    <property type="entry name" value="Ferritin_2"/>
    <property type="match status" value="1"/>
</dbReference>
<proteinExistence type="predicted"/>
<dbReference type="Proteomes" id="UP001246372">
    <property type="component" value="Unassembled WGS sequence"/>
</dbReference>
<comment type="caution">
    <text evidence="1">The sequence shown here is derived from an EMBL/GenBank/DDBJ whole genome shotgun (WGS) entry which is preliminary data.</text>
</comment>
<dbReference type="InterPro" id="IPR012347">
    <property type="entry name" value="Ferritin-like"/>
</dbReference>
<reference evidence="1" key="1">
    <citation type="submission" date="2023-09" db="EMBL/GenBank/DDBJ databases">
        <title>Paucibacter sp. APW11 Genome sequencing and assembly.</title>
        <authorList>
            <person name="Kim I."/>
        </authorList>
    </citation>
    <scope>NUCLEOTIDE SEQUENCE</scope>
    <source>
        <strain evidence="1">APW11</strain>
    </source>
</reference>
<dbReference type="InterPro" id="IPR009078">
    <property type="entry name" value="Ferritin-like_SF"/>
</dbReference>
<dbReference type="Gene3D" id="1.20.1260.10">
    <property type="match status" value="1"/>
</dbReference>
<sequence>MSALISTAARRGFLARSAQTGLSAAAIGLLAGQSGLARAQSSAASEADAQILNTALSLEHEAINAYQLGAGSGLLQKPVLAVALQFQAHHKAHRDALIATLNKLGAKPIGERSLDDYARALSANSLKNQADVLGLAARLELGAINAYLGVIPAFKDHALAQVAARLAADETLHWTVLTQALGQALPSGALSFGG</sequence>
<dbReference type="RefSeq" id="WP_315651606.1">
    <property type="nucleotide sequence ID" value="NZ_JAVXZY010000006.1"/>
</dbReference>